<keyword evidence="1" id="KW-0597">Phosphoprotein</keyword>
<dbReference type="Proteomes" id="UP000245535">
    <property type="component" value="Unassembled WGS sequence"/>
</dbReference>
<proteinExistence type="predicted"/>
<feature type="modified residue" description="4-aspartylphosphate" evidence="1">
    <location>
        <position position="55"/>
    </location>
</feature>
<dbReference type="InterPro" id="IPR007492">
    <property type="entry name" value="LytTR_DNA-bd_dom"/>
</dbReference>
<dbReference type="GO" id="GO:0000156">
    <property type="term" value="F:phosphorelay response regulator activity"/>
    <property type="evidence" value="ECO:0007669"/>
    <property type="project" value="InterPro"/>
</dbReference>
<dbReference type="SMART" id="SM00850">
    <property type="entry name" value="LytTR"/>
    <property type="match status" value="1"/>
</dbReference>
<accession>A0A315ZGX4</accession>
<feature type="domain" description="HTH LytTR-type" evidence="3">
    <location>
        <begin position="148"/>
        <end position="219"/>
    </location>
</feature>
<protein>
    <submittedName>
        <fullName evidence="4">LytTR family two component transcriptional regulator</fullName>
    </submittedName>
</protein>
<organism evidence="4 5">
    <name type="scientific">Sediminitomix flava</name>
    <dbReference type="NCBI Taxonomy" id="379075"/>
    <lineage>
        <taxon>Bacteria</taxon>
        <taxon>Pseudomonadati</taxon>
        <taxon>Bacteroidota</taxon>
        <taxon>Cytophagia</taxon>
        <taxon>Cytophagales</taxon>
        <taxon>Flammeovirgaceae</taxon>
        <taxon>Sediminitomix</taxon>
    </lineage>
</organism>
<dbReference type="AlphaFoldDB" id="A0A315ZGX4"/>
<evidence type="ECO:0000313" key="5">
    <source>
        <dbReference type="Proteomes" id="UP000245535"/>
    </source>
</evidence>
<sequence length="247" mass="28575">MKMKCLIIDDEQLARKLLENFVSKLPNLELVGMCKSPLEAMAVMQEQDVDLLFLDIQMPDLTGIEFLKTMSNSPMVIFTTAYSEYALESYEFNVIDYLLKPFSFERFLKAVQKANAIFGLKQQPKESLTKNIEKIEDDIKPIKEQDYLMIKSDHRIYKTYFKDILYIEGLKEYVSFYTPSQRIISLQSLSKLEDSLPKEQFIRTHRSYIVSLSQIKAIEGNQLEINGKLIPIGKTYKDGLLNSLGLI</sequence>
<dbReference type="SUPFAM" id="SSF52172">
    <property type="entry name" value="CheY-like"/>
    <property type="match status" value="1"/>
</dbReference>
<dbReference type="EMBL" id="QGDO01000001">
    <property type="protein sequence ID" value="PWJ44836.1"/>
    <property type="molecule type" value="Genomic_DNA"/>
</dbReference>
<evidence type="ECO:0000313" key="4">
    <source>
        <dbReference type="EMBL" id="PWJ44836.1"/>
    </source>
</evidence>
<dbReference type="FunFam" id="3.40.50.2300:FF:000051">
    <property type="entry name" value="Two-component response regulator yehT"/>
    <property type="match status" value="1"/>
</dbReference>
<dbReference type="InterPro" id="IPR001789">
    <property type="entry name" value="Sig_transdc_resp-reg_receiver"/>
</dbReference>
<gene>
    <name evidence="4" type="ORF">BC781_1011215</name>
</gene>
<dbReference type="Gene3D" id="2.40.50.1020">
    <property type="entry name" value="LytTr DNA-binding domain"/>
    <property type="match status" value="1"/>
</dbReference>
<dbReference type="GO" id="GO:0003677">
    <property type="term" value="F:DNA binding"/>
    <property type="evidence" value="ECO:0007669"/>
    <property type="project" value="InterPro"/>
</dbReference>
<dbReference type="SMART" id="SM00448">
    <property type="entry name" value="REC"/>
    <property type="match status" value="1"/>
</dbReference>
<reference evidence="4 5" key="1">
    <citation type="submission" date="2018-03" db="EMBL/GenBank/DDBJ databases">
        <title>Genomic Encyclopedia of Archaeal and Bacterial Type Strains, Phase II (KMG-II): from individual species to whole genera.</title>
        <authorList>
            <person name="Goeker M."/>
        </authorList>
    </citation>
    <scope>NUCLEOTIDE SEQUENCE [LARGE SCALE GENOMIC DNA]</scope>
    <source>
        <strain evidence="4 5">DSM 28229</strain>
    </source>
</reference>
<dbReference type="InterPro" id="IPR011006">
    <property type="entry name" value="CheY-like_superfamily"/>
</dbReference>
<dbReference type="PANTHER" id="PTHR37299">
    <property type="entry name" value="TRANSCRIPTIONAL REGULATOR-RELATED"/>
    <property type="match status" value="1"/>
</dbReference>
<dbReference type="PROSITE" id="PS50930">
    <property type="entry name" value="HTH_LYTTR"/>
    <property type="match status" value="1"/>
</dbReference>
<evidence type="ECO:0000256" key="1">
    <source>
        <dbReference type="PROSITE-ProRule" id="PRU00169"/>
    </source>
</evidence>
<dbReference type="InterPro" id="IPR046947">
    <property type="entry name" value="LytR-like"/>
</dbReference>
<dbReference type="RefSeq" id="WP_211323669.1">
    <property type="nucleotide sequence ID" value="NZ_QGDO01000001.1"/>
</dbReference>
<keyword evidence="5" id="KW-1185">Reference proteome</keyword>
<dbReference type="Gene3D" id="3.40.50.2300">
    <property type="match status" value="1"/>
</dbReference>
<dbReference type="Pfam" id="PF00072">
    <property type="entry name" value="Response_reg"/>
    <property type="match status" value="1"/>
</dbReference>
<dbReference type="PANTHER" id="PTHR37299:SF1">
    <property type="entry name" value="STAGE 0 SPORULATION PROTEIN A HOMOLOG"/>
    <property type="match status" value="1"/>
</dbReference>
<comment type="caution">
    <text evidence="4">The sequence shown here is derived from an EMBL/GenBank/DDBJ whole genome shotgun (WGS) entry which is preliminary data.</text>
</comment>
<name>A0A315ZGX4_SEDFL</name>
<dbReference type="PROSITE" id="PS50110">
    <property type="entry name" value="RESPONSE_REGULATORY"/>
    <property type="match status" value="1"/>
</dbReference>
<feature type="domain" description="Response regulatory" evidence="2">
    <location>
        <begin position="4"/>
        <end position="115"/>
    </location>
</feature>
<dbReference type="Pfam" id="PF04397">
    <property type="entry name" value="LytTR"/>
    <property type="match status" value="1"/>
</dbReference>
<evidence type="ECO:0000259" key="2">
    <source>
        <dbReference type="PROSITE" id="PS50110"/>
    </source>
</evidence>
<evidence type="ECO:0000259" key="3">
    <source>
        <dbReference type="PROSITE" id="PS50930"/>
    </source>
</evidence>